<feature type="region of interest" description="Disordered" evidence="1">
    <location>
        <begin position="1"/>
        <end position="39"/>
    </location>
</feature>
<dbReference type="InterPro" id="IPR014044">
    <property type="entry name" value="CAP_dom"/>
</dbReference>
<comment type="caution">
    <text evidence="4">The sequence shown here is derived from an EMBL/GenBank/DDBJ whole genome shotgun (WGS) entry which is preliminary data.</text>
</comment>
<sequence length="296" mass="30068">MGRHSRTAPQPMVMVAEQGRRGTTGTVSRRKRRKPVKTGLMATGAAVAVSAVAVSAGLLPTPNGSGGFSFQDDGSISQAQAGNATSASPTGGSDLSPQERTSAPASQGEAPSSAPITTPPASRPPVPAPAPASATPSAPPTTAPSSSASATTTAPSPSATPSASASQPATADTSPEGQVLTLVNVERAKIGCSPLVMDQPLAKLAEDFTKDMAQRNFFDHTDPDGDDPWERAKLAGITNLGGENIARGQADAAAVMDAWMNSPGHRANILNCDFKTLGVGAYFGTGGPWWTQDFGY</sequence>
<keyword evidence="2" id="KW-0812">Transmembrane</keyword>
<evidence type="ECO:0000256" key="2">
    <source>
        <dbReference type="SAM" id="Phobius"/>
    </source>
</evidence>
<dbReference type="EMBL" id="SUMC01000007">
    <property type="protein sequence ID" value="TKA11702.1"/>
    <property type="molecule type" value="Genomic_DNA"/>
</dbReference>
<gene>
    <name evidence="4" type="ORF">FCI23_10235</name>
</gene>
<feature type="compositionally biased region" description="Polar residues" evidence="1">
    <location>
        <begin position="78"/>
        <end position="105"/>
    </location>
</feature>
<evidence type="ECO:0000259" key="3">
    <source>
        <dbReference type="Pfam" id="PF00188"/>
    </source>
</evidence>
<dbReference type="SUPFAM" id="SSF55797">
    <property type="entry name" value="PR-1-like"/>
    <property type="match status" value="1"/>
</dbReference>
<evidence type="ECO:0000256" key="1">
    <source>
        <dbReference type="SAM" id="MobiDB-lite"/>
    </source>
</evidence>
<keyword evidence="2" id="KW-1133">Transmembrane helix</keyword>
<feature type="compositionally biased region" description="Pro residues" evidence="1">
    <location>
        <begin position="117"/>
        <end position="130"/>
    </location>
</feature>
<dbReference type="Pfam" id="PF00188">
    <property type="entry name" value="CAP"/>
    <property type="match status" value="1"/>
</dbReference>
<feature type="transmembrane region" description="Helical" evidence="2">
    <location>
        <begin position="39"/>
        <end position="59"/>
    </location>
</feature>
<feature type="compositionally biased region" description="Low complexity" evidence="1">
    <location>
        <begin position="143"/>
        <end position="175"/>
    </location>
</feature>
<keyword evidence="5" id="KW-1185">Reference proteome</keyword>
<feature type="compositionally biased region" description="Low complexity" evidence="1">
    <location>
        <begin position="68"/>
        <end position="77"/>
    </location>
</feature>
<name>A0A4U0SP79_9ACTN</name>
<dbReference type="InterPro" id="IPR035940">
    <property type="entry name" value="CAP_sf"/>
</dbReference>
<dbReference type="Proteomes" id="UP000305778">
    <property type="component" value="Unassembled WGS sequence"/>
</dbReference>
<evidence type="ECO:0000313" key="4">
    <source>
        <dbReference type="EMBL" id="TKA11702.1"/>
    </source>
</evidence>
<proteinExistence type="predicted"/>
<evidence type="ECO:0000313" key="5">
    <source>
        <dbReference type="Proteomes" id="UP000305778"/>
    </source>
</evidence>
<organism evidence="4 5">
    <name type="scientific">Actinacidiphila oryziradicis</name>
    <dbReference type="NCBI Taxonomy" id="2571141"/>
    <lineage>
        <taxon>Bacteria</taxon>
        <taxon>Bacillati</taxon>
        <taxon>Actinomycetota</taxon>
        <taxon>Actinomycetes</taxon>
        <taxon>Kitasatosporales</taxon>
        <taxon>Streptomycetaceae</taxon>
        <taxon>Actinacidiphila</taxon>
    </lineage>
</organism>
<dbReference type="PANTHER" id="PTHR31157:SF1">
    <property type="entry name" value="SCP DOMAIN-CONTAINING PROTEIN"/>
    <property type="match status" value="1"/>
</dbReference>
<dbReference type="Gene3D" id="3.40.33.10">
    <property type="entry name" value="CAP"/>
    <property type="match status" value="1"/>
</dbReference>
<feature type="domain" description="SCP" evidence="3">
    <location>
        <begin position="180"/>
        <end position="294"/>
    </location>
</feature>
<dbReference type="OrthoDB" id="68195at2"/>
<feature type="region of interest" description="Disordered" evidence="1">
    <location>
        <begin position="65"/>
        <end position="178"/>
    </location>
</feature>
<protein>
    <submittedName>
        <fullName evidence="4">CAP domain-containing protein</fullName>
    </submittedName>
</protein>
<keyword evidence="2" id="KW-0472">Membrane</keyword>
<accession>A0A4U0SP79</accession>
<dbReference type="CDD" id="cd05379">
    <property type="entry name" value="CAP_bacterial"/>
    <property type="match status" value="1"/>
</dbReference>
<dbReference type="PANTHER" id="PTHR31157">
    <property type="entry name" value="SCP DOMAIN-CONTAINING PROTEIN"/>
    <property type="match status" value="1"/>
</dbReference>
<dbReference type="AlphaFoldDB" id="A0A4U0SP79"/>
<reference evidence="4 5" key="1">
    <citation type="submission" date="2019-04" db="EMBL/GenBank/DDBJ databases">
        <title>Streptomyces oryziradicis sp. nov., a novel actinomycete isolated from rhizosphere soil of rice (Oryza sativa L.).</title>
        <authorList>
            <person name="Li C."/>
        </authorList>
    </citation>
    <scope>NUCLEOTIDE SEQUENCE [LARGE SCALE GENOMIC DNA]</scope>
    <source>
        <strain evidence="4 5">NEAU-C40</strain>
    </source>
</reference>